<dbReference type="Proteomes" id="UP000198282">
    <property type="component" value="Unassembled WGS sequence"/>
</dbReference>
<dbReference type="InterPro" id="IPR029045">
    <property type="entry name" value="ClpP/crotonase-like_dom_sf"/>
</dbReference>
<keyword evidence="3" id="KW-1185">Reference proteome</keyword>
<gene>
    <name evidence="2" type="ORF">SAMN05216276_102140</name>
</gene>
<dbReference type="EMBL" id="FZOD01000021">
    <property type="protein sequence ID" value="SNS98920.1"/>
    <property type="molecule type" value="Genomic_DNA"/>
</dbReference>
<feature type="region of interest" description="Disordered" evidence="1">
    <location>
        <begin position="37"/>
        <end position="86"/>
    </location>
</feature>
<evidence type="ECO:0000256" key="1">
    <source>
        <dbReference type="SAM" id="MobiDB-lite"/>
    </source>
</evidence>
<evidence type="ECO:0000313" key="2">
    <source>
        <dbReference type="EMBL" id="SNS98920.1"/>
    </source>
</evidence>
<sequence length="98" mass="10229">MTAGFLADGRPPGAVPAHHGKNHREIKRAVVVGERTEGVLTREAATGWTPPGGRRTGRAINPITDTDREGAGITPDIETPAGPAFGRAHELAPRHVAA</sequence>
<reference evidence="2 3" key="1">
    <citation type="submission" date="2017-06" db="EMBL/GenBank/DDBJ databases">
        <authorList>
            <person name="Kim H.J."/>
            <person name="Triplett B.A."/>
        </authorList>
    </citation>
    <scope>NUCLEOTIDE SEQUENCE [LARGE SCALE GENOMIC DNA]</scope>
    <source>
        <strain evidence="2 3">CGMCC 4.2132</strain>
    </source>
</reference>
<dbReference type="AlphaFoldDB" id="A0A239IZ79"/>
<dbReference type="Gene3D" id="3.90.226.10">
    <property type="entry name" value="2-enoyl-CoA Hydratase, Chain A, domain 1"/>
    <property type="match status" value="1"/>
</dbReference>
<feature type="region of interest" description="Disordered" evidence="1">
    <location>
        <begin position="1"/>
        <end position="23"/>
    </location>
</feature>
<protein>
    <submittedName>
        <fullName evidence="2">Uncharacterized protein</fullName>
    </submittedName>
</protein>
<name>A0A239IZ79_9ACTN</name>
<accession>A0A239IZ79</accession>
<organism evidence="2 3">
    <name type="scientific">Streptosporangium subroseum</name>
    <dbReference type="NCBI Taxonomy" id="106412"/>
    <lineage>
        <taxon>Bacteria</taxon>
        <taxon>Bacillati</taxon>
        <taxon>Actinomycetota</taxon>
        <taxon>Actinomycetes</taxon>
        <taxon>Streptosporangiales</taxon>
        <taxon>Streptosporangiaceae</taxon>
        <taxon>Streptosporangium</taxon>
    </lineage>
</organism>
<evidence type="ECO:0000313" key="3">
    <source>
        <dbReference type="Proteomes" id="UP000198282"/>
    </source>
</evidence>
<dbReference type="SUPFAM" id="SSF52096">
    <property type="entry name" value="ClpP/crotonase"/>
    <property type="match status" value="1"/>
</dbReference>
<proteinExistence type="predicted"/>